<organism evidence="2 3">
    <name type="scientific">Roseateles rivi</name>
    <dbReference type="NCBI Taxonomy" id="3299028"/>
    <lineage>
        <taxon>Bacteria</taxon>
        <taxon>Pseudomonadati</taxon>
        <taxon>Pseudomonadota</taxon>
        <taxon>Betaproteobacteria</taxon>
        <taxon>Burkholderiales</taxon>
        <taxon>Sphaerotilaceae</taxon>
        <taxon>Roseateles</taxon>
    </lineage>
</organism>
<accession>A0ABW7FTY5</accession>
<gene>
    <name evidence="2" type="ORF">ACG0Z6_05780</name>
</gene>
<comment type="caution">
    <text evidence="2">The sequence shown here is derived from an EMBL/GenBank/DDBJ whole genome shotgun (WGS) entry which is preliminary data.</text>
</comment>
<evidence type="ECO:0000313" key="3">
    <source>
        <dbReference type="Proteomes" id="UP001606099"/>
    </source>
</evidence>
<reference evidence="2 3" key="1">
    <citation type="submission" date="2024-08" db="EMBL/GenBank/DDBJ databases">
        <authorList>
            <person name="Lu H."/>
        </authorList>
    </citation>
    <scope>NUCLEOTIDE SEQUENCE [LARGE SCALE GENOMIC DNA]</scope>
    <source>
        <strain evidence="2 3">BYS180W</strain>
    </source>
</reference>
<evidence type="ECO:0000259" key="1">
    <source>
        <dbReference type="PROSITE" id="PS51186"/>
    </source>
</evidence>
<dbReference type="InterPro" id="IPR056935">
    <property type="entry name" value="Rv0428c-like_C"/>
</dbReference>
<evidence type="ECO:0000313" key="2">
    <source>
        <dbReference type="EMBL" id="MFG6447753.1"/>
    </source>
</evidence>
<dbReference type="InterPro" id="IPR000182">
    <property type="entry name" value="GNAT_dom"/>
</dbReference>
<dbReference type="RefSeq" id="WP_394459381.1">
    <property type="nucleotide sequence ID" value="NZ_JBIGHZ010000002.1"/>
</dbReference>
<proteinExistence type="predicted"/>
<dbReference type="PROSITE" id="PS51186">
    <property type="entry name" value="GNAT"/>
    <property type="match status" value="1"/>
</dbReference>
<sequence length="259" mass="28111">MPPALPTLARWAEAAGLQASAAPGEAELEGWLLRLSPGKAKRSRCINPLAAGTLALDTLLQRCQQAFAAAQLPLYVRLTPFSQPAELDALLAQRGWVEEDPADVLVLADLAPRAPLPPQLHLQPLSATAYAAQVGAWRGSTDTEIQAHIERMALAPQPYQAFELRHADGRVLAGGQICLSTPTHEAPTLVGLFDIYTPAAQRRQGWARHFCRALLQHAAGQGAAHAYLQVGCDNHAAQALYRALGFVWAYRYHYRRPPA</sequence>
<dbReference type="EMBL" id="JBIGHZ010000002">
    <property type="protein sequence ID" value="MFG6447753.1"/>
    <property type="molecule type" value="Genomic_DNA"/>
</dbReference>
<feature type="domain" description="N-acetyltransferase" evidence="1">
    <location>
        <begin position="120"/>
        <end position="259"/>
    </location>
</feature>
<protein>
    <submittedName>
        <fullName evidence="2">GNAT family N-acetyltransferase</fullName>
    </submittedName>
</protein>
<dbReference type="Pfam" id="PF24553">
    <property type="entry name" value="Rv0428c_C"/>
    <property type="match status" value="1"/>
</dbReference>
<name>A0ABW7FTY5_9BURK</name>
<dbReference type="InterPro" id="IPR016181">
    <property type="entry name" value="Acyl_CoA_acyltransferase"/>
</dbReference>
<dbReference type="Gene3D" id="3.40.630.30">
    <property type="match status" value="1"/>
</dbReference>
<dbReference type="SUPFAM" id="SSF55729">
    <property type="entry name" value="Acyl-CoA N-acyltransferases (Nat)"/>
    <property type="match status" value="1"/>
</dbReference>
<keyword evidence="3" id="KW-1185">Reference proteome</keyword>
<dbReference type="Proteomes" id="UP001606099">
    <property type="component" value="Unassembled WGS sequence"/>
</dbReference>